<dbReference type="InterPro" id="IPR050131">
    <property type="entry name" value="Peptidase_S8_subtilisin-like"/>
</dbReference>
<dbReference type="PROSITE" id="PS00137">
    <property type="entry name" value="SUBTILASE_HIS"/>
    <property type="match status" value="1"/>
</dbReference>
<feature type="domain" description="Peptidase S8/S53" evidence="6">
    <location>
        <begin position="173"/>
        <end position="584"/>
    </location>
</feature>
<dbReference type="Gene3D" id="3.40.50.200">
    <property type="entry name" value="Peptidase S8/S53 domain"/>
    <property type="match status" value="1"/>
</dbReference>
<comment type="similarity">
    <text evidence="1 5">Belongs to the peptidase S8 family.</text>
</comment>
<evidence type="ECO:0000256" key="1">
    <source>
        <dbReference type="ARBA" id="ARBA00011073"/>
    </source>
</evidence>
<dbReference type="AlphaFoldDB" id="A0A136LZI9"/>
<evidence type="ECO:0000256" key="4">
    <source>
        <dbReference type="ARBA" id="ARBA00022825"/>
    </source>
</evidence>
<evidence type="ECO:0000313" key="8">
    <source>
        <dbReference type="Proteomes" id="UP000070457"/>
    </source>
</evidence>
<dbReference type="InterPro" id="IPR015500">
    <property type="entry name" value="Peptidase_S8_subtilisin-rel"/>
</dbReference>
<feature type="active site" description="Charge relay system" evidence="5">
    <location>
        <position position="359"/>
    </location>
</feature>
<feature type="active site" description="Charge relay system" evidence="5">
    <location>
        <position position="536"/>
    </location>
</feature>
<keyword evidence="3 5" id="KW-0378">Hydrolase</keyword>
<dbReference type="PANTHER" id="PTHR43806">
    <property type="entry name" value="PEPTIDASE S8"/>
    <property type="match status" value="1"/>
</dbReference>
<gene>
    <name evidence="7" type="primary">apr_1</name>
    <name evidence="7" type="ORF">TR69_WS6001001096</name>
</gene>
<dbReference type="InterPro" id="IPR000209">
    <property type="entry name" value="Peptidase_S8/S53_dom"/>
</dbReference>
<evidence type="ECO:0000259" key="6">
    <source>
        <dbReference type="Pfam" id="PF00082"/>
    </source>
</evidence>
<dbReference type="InterPro" id="IPR023828">
    <property type="entry name" value="Peptidase_S8_Ser-AS"/>
</dbReference>
<feature type="active site" description="Charge relay system" evidence="5">
    <location>
        <position position="181"/>
    </location>
</feature>
<reference evidence="7 8" key="1">
    <citation type="submission" date="2015-02" db="EMBL/GenBank/DDBJ databases">
        <title>Improved understanding of the partial-nitritation anammox process through 23 genomes representing the majority of the microbial community.</title>
        <authorList>
            <person name="Speth D.R."/>
            <person name="In T Zandt M."/>
            <person name="Guerrero Cruz S."/>
            <person name="Jetten M.S."/>
            <person name="Dutilh B.E."/>
        </authorList>
    </citation>
    <scope>NUCLEOTIDE SEQUENCE [LARGE SCALE GENOMIC DNA]</scope>
    <source>
        <strain evidence="7">OLB20</strain>
    </source>
</reference>
<dbReference type="PROSITE" id="PS51892">
    <property type="entry name" value="SUBTILASE"/>
    <property type="match status" value="1"/>
</dbReference>
<dbReference type="PANTHER" id="PTHR43806:SF11">
    <property type="entry name" value="CEREVISIN-RELATED"/>
    <property type="match status" value="1"/>
</dbReference>
<accession>A0A136LZI9</accession>
<protein>
    <submittedName>
        <fullName evidence="7">Subtilisin DY</fullName>
        <ecNumber evidence="7">3.4.21.62</ecNumber>
    </submittedName>
</protein>
<evidence type="ECO:0000256" key="3">
    <source>
        <dbReference type="ARBA" id="ARBA00022801"/>
    </source>
</evidence>
<organism evidence="7 8">
    <name type="scientific">candidate division WS6 bacterium OLB20</name>
    <dbReference type="NCBI Taxonomy" id="1617426"/>
    <lineage>
        <taxon>Bacteria</taxon>
        <taxon>Candidatus Dojkabacteria</taxon>
    </lineage>
</organism>
<dbReference type="SUPFAM" id="SSF52743">
    <property type="entry name" value="Subtilisin-like"/>
    <property type="match status" value="1"/>
</dbReference>
<proteinExistence type="inferred from homology"/>
<name>A0A136LZI9_9BACT</name>
<dbReference type="PRINTS" id="PR00723">
    <property type="entry name" value="SUBTILISIN"/>
</dbReference>
<dbReference type="InterPro" id="IPR036852">
    <property type="entry name" value="Peptidase_S8/S53_dom_sf"/>
</dbReference>
<evidence type="ECO:0000256" key="5">
    <source>
        <dbReference type="PROSITE-ProRule" id="PRU01240"/>
    </source>
</evidence>
<dbReference type="InterPro" id="IPR022398">
    <property type="entry name" value="Peptidase_S8_His-AS"/>
</dbReference>
<keyword evidence="2 5" id="KW-0645">Protease</keyword>
<sequence length="698" mass="74851">MDFLRQQIIYLLVLIVLFQGVVLLPAAGVQPAEAQSVERARQMLDTDQEYDLSAVFVKYRDDERPRLMRVDPNDRARFSTAEAEIYSAAQIEEKKGQLERTIARLLEDPQVEHVQPQFIYEIEAWTNGPTQDTPNDFDTTSPFNHWYYDKSKLRELWDDQNCATGGGTCGGSSNVTVAVIDTGLAFENYNSPWGDNFRVNQVLASSTATAASTGNNLVASSAIFVPSMVGRLIYNGADDTYAEITAVGGNPSSSATVELYPSGSPIGETFDNDAIDVLGTGSDMFTYGAPVDDAEALPMINMYKNELEIPNNGLDDDDNGYIDDVFGVNTADYIYCNFIASCSAAEERSIGHPNDDGGHGTFVSGLIASIVDNNFGSVSPAQNVSLMPIKASFFHSRSLGSLEIWYAVDYAVTHGADVINMSFSGPAEDPGLTEKIAWANDNGVTVVAATGNSAAAVEWPSKAAGAIAVGAAKPNDERAFYSNYGPELDVVAYVGNGAGVGDTAYQRSYTCFFASPNCYTSNQYNSFSNGYGIGTSYASPQVAALAALLRSAKPAITPDGIRASIRQYAMDIGTPGFDNETGYGAIDFQATYNGVLNNVAPSFQISEPNGLADNADMSFTLSWTDSDPDDDARITLYRDTNDSGFDGVPIEECSNMSENSATDSCNFDTRGLPAGSYYIYGCISDQINAQSATTAAGL</sequence>
<dbReference type="GO" id="GO:0004252">
    <property type="term" value="F:serine-type endopeptidase activity"/>
    <property type="evidence" value="ECO:0007669"/>
    <property type="project" value="UniProtKB-UniRule"/>
</dbReference>
<evidence type="ECO:0000256" key="2">
    <source>
        <dbReference type="ARBA" id="ARBA00022670"/>
    </source>
</evidence>
<dbReference type="EC" id="3.4.21.62" evidence="7"/>
<dbReference type="GO" id="GO:0006508">
    <property type="term" value="P:proteolysis"/>
    <property type="evidence" value="ECO:0007669"/>
    <property type="project" value="UniProtKB-KW"/>
</dbReference>
<comment type="caution">
    <text evidence="7">The sequence shown here is derived from an EMBL/GenBank/DDBJ whole genome shotgun (WGS) entry which is preliminary data.</text>
</comment>
<evidence type="ECO:0000313" key="7">
    <source>
        <dbReference type="EMBL" id="KXK27070.1"/>
    </source>
</evidence>
<dbReference type="EMBL" id="JYNZ01000003">
    <property type="protein sequence ID" value="KXK27070.1"/>
    <property type="molecule type" value="Genomic_DNA"/>
</dbReference>
<dbReference type="Proteomes" id="UP000070457">
    <property type="component" value="Unassembled WGS sequence"/>
</dbReference>
<dbReference type="Pfam" id="PF00082">
    <property type="entry name" value="Peptidase_S8"/>
    <property type="match status" value="1"/>
</dbReference>
<dbReference type="STRING" id="1617426.TR69_WS6001001096"/>
<keyword evidence="4 5" id="KW-0720">Serine protease</keyword>
<dbReference type="PROSITE" id="PS00138">
    <property type="entry name" value="SUBTILASE_SER"/>
    <property type="match status" value="1"/>
</dbReference>